<dbReference type="InterPro" id="IPR003594">
    <property type="entry name" value="HATPase_dom"/>
</dbReference>
<comment type="caution">
    <text evidence="2">The sequence shown here is derived from an EMBL/GenBank/DDBJ whole genome shotgun (WGS) entry which is preliminary data.</text>
</comment>
<dbReference type="SMART" id="SM00331">
    <property type="entry name" value="PP2C_SIG"/>
    <property type="match status" value="1"/>
</dbReference>
<dbReference type="InterPro" id="IPR039248">
    <property type="entry name" value="Ptase_RsbX"/>
</dbReference>
<dbReference type="RefSeq" id="WP_168061675.1">
    <property type="nucleotide sequence ID" value="NZ_VTOW01000003.1"/>
</dbReference>
<dbReference type="Proteomes" id="UP000534783">
    <property type="component" value="Unassembled WGS sequence"/>
</dbReference>
<dbReference type="InterPro" id="IPR036890">
    <property type="entry name" value="HATPase_C_sf"/>
</dbReference>
<name>A0A7X6IC17_9BACT</name>
<feature type="domain" description="PPM-type phosphatase" evidence="1">
    <location>
        <begin position="152"/>
        <end position="341"/>
    </location>
</feature>
<evidence type="ECO:0000313" key="2">
    <source>
        <dbReference type="EMBL" id="NKE72218.1"/>
    </source>
</evidence>
<accession>A0A7X6IC17</accession>
<evidence type="ECO:0000313" key="3">
    <source>
        <dbReference type="Proteomes" id="UP000534783"/>
    </source>
</evidence>
<dbReference type="AlphaFoldDB" id="A0A7X6IC17"/>
<dbReference type="PANTHER" id="PTHR35801">
    <property type="entry name" value="PHOSPHOSERINE PHOSPHATASE RSBX"/>
    <property type="match status" value="1"/>
</dbReference>
<dbReference type="PANTHER" id="PTHR35801:SF1">
    <property type="entry name" value="PHOSPHOSERINE PHOSPHATASE RSBX"/>
    <property type="match status" value="1"/>
</dbReference>
<dbReference type="EMBL" id="VTOW01000003">
    <property type="protein sequence ID" value="NKE72218.1"/>
    <property type="molecule type" value="Genomic_DNA"/>
</dbReference>
<keyword evidence="3" id="KW-1185">Reference proteome</keyword>
<dbReference type="Gene3D" id="3.60.40.10">
    <property type="entry name" value="PPM-type phosphatase domain"/>
    <property type="match status" value="1"/>
</dbReference>
<evidence type="ECO:0000259" key="1">
    <source>
        <dbReference type="SMART" id="SM00331"/>
    </source>
</evidence>
<protein>
    <submittedName>
        <fullName evidence="2">SpoIIE family protein phosphatase</fullName>
    </submittedName>
</protein>
<gene>
    <name evidence="2" type="ORF">MNODULE_15825</name>
</gene>
<dbReference type="Pfam" id="PF13581">
    <property type="entry name" value="HATPase_c_2"/>
    <property type="match status" value="1"/>
</dbReference>
<proteinExistence type="predicted"/>
<dbReference type="InterPro" id="IPR001932">
    <property type="entry name" value="PPM-type_phosphatase-like_dom"/>
</dbReference>
<dbReference type="Pfam" id="PF07228">
    <property type="entry name" value="SpoIIE"/>
    <property type="match status" value="1"/>
</dbReference>
<reference evidence="2 3" key="1">
    <citation type="journal article" date="2020" name="Nature">
        <title>Bacterial chemolithoautotrophy via manganese oxidation.</title>
        <authorList>
            <person name="Yu H."/>
            <person name="Leadbetter J.R."/>
        </authorList>
    </citation>
    <scope>NUCLEOTIDE SEQUENCE [LARGE SCALE GENOMIC DNA]</scope>
    <source>
        <strain evidence="2 3">Mn-1</strain>
    </source>
</reference>
<organism evidence="2 3">
    <name type="scientific">Candidatus Manganitrophus noduliformans</name>
    <dbReference type="NCBI Taxonomy" id="2606439"/>
    <lineage>
        <taxon>Bacteria</taxon>
        <taxon>Pseudomonadati</taxon>
        <taxon>Nitrospirota</taxon>
        <taxon>Nitrospiria</taxon>
        <taxon>Candidatus Troglogloeales</taxon>
        <taxon>Candidatus Manganitrophaceae</taxon>
        <taxon>Candidatus Manganitrophus</taxon>
    </lineage>
</organism>
<sequence length="342" mass="36527">MALKATELCVIVPEGAAWAGEIRRRLVRLAESVGFSEEKCSDVALVATEMATNLEKHRAVLPVIRYGVTESDLRGRSLLMISEDRGPGIPHPEQALRDHYSTAGTLGGGLGAIRRLSDDFAIYSETTRPRGGFPGTVVVSRIWSNGPSSDNLFDCEALTRPKPGEIDNGDGVWFGQSGDSLQVAVIDGLGHGLGAKKAAQAAREGLNGTGRLPLDAVLDRLHRALQRTQGAVVGILRIDLKEGRAVYAGVGNIDCRIYGPHPARPISMNGSLGVVTPRFREESFPFEKGDVFVLTSDGISTKWDPADYGKSASASPLLLGSLLLRDHSRPKDDATVVVGRIG</sequence>
<dbReference type="Gene3D" id="3.30.565.10">
    <property type="entry name" value="Histidine kinase-like ATPase, C-terminal domain"/>
    <property type="match status" value="1"/>
</dbReference>
<dbReference type="SUPFAM" id="SSF81606">
    <property type="entry name" value="PP2C-like"/>
    <property type="match status" value="1"/>
</dbReference>
<dbReference type="InterPro" id="IPR036457">
    <property type="entry name" value="PPM-type-like_dom_sf"/>
</dbReference>